<comment type="caution">
    <text evidence="3">The sequence shown here is derived from an EMBL/GenBank/DDBJ whole genome shotgun (WGS) entry which is preliminary data.</text>
</comment>
<keyword evidence="4" id="KW-1185">Reference proteome</keyword>
<dbReference type="EMBL" id="RWGY01000002">
    <property type="protein sequence ID" value="TVU48802.1"/>
    <property type="molecule type" value="Genomic_DNA"/>
</dbReference>
<accession>A0A5J9WJC2</accession>
<proteinExistence type="predicted"/>
<organism evidence="3 4">
    <name type="scientific">Eragrostis curvula</name>
    <name type="common">weeping love grass</name>
    <dbReference type="NCBI Taxonomy" id="38414"/>
    <lineage>
        <taxon>Eukaryota</taxon>
        <taxon>Viridiplantae</taxon>
        <taxon>Streptophyta</taxon>
        <taxon>Embryophyta</taxon>
        <taxon>Tracheophyta</taxon>
        <taxon>Spermatophyta</taxon>
        <taxon>Magnoliopsida</taxon>
        <taxon>Liliopsida</taxon>
        <taxon>Poales</taxon>
        <taxon>Poaceae</taxon>
        <taxon>PACMAD clade</taxon>
        <taxon>Chloridoideae</taxon>
        <taxon>Eragrostideae</taxon>
        <taxon>Eragrostidinae</taxon>
        <taxon>Eragrostis</taxon>
    </lineage>
</organism>
<dbReference type="PANTHER" id="PTHR33286">
    <property type="entry name" value="BIFUNCTIONAL INHIBITOR/LIPID-TRANSFER PROTEIN/SEED STORAGE 2S ALBUMIN SUPERFAMILY PROTEIN"/>
    <property type="match status" value="1"/>
</dbReference>
<dbReference type="PANTHER" id="PTHR33286:SF44">
    <property type="entry name" value="5A2 PROTEIN"/>
    <property type="match status" value="1"/>
</dbReference>
<name>A0A5J9WJC2_9POAL</name>
<feature type="signal peptide" evidence="1">
    <location>
        <begin position="1"/>
        <end position="26"/>
    </location>
</feature>
<evidence type="ECO:0000256" key="1">
    <source>
        <dbReference type="SAM" id="SignalP"/>
    </source>
</evidence>
<evidence type="ECO:0000259" key="2">
    <source>
        <dbReference type="Pfam" id="PF14368"/>
    </source>
</evidence>
<evidence type="ECO:0000313" key="4">
    <source>
        <dbReference type="Proteomes" id="UP000324897"/>
    </source>
</evidence>
<reference evidence="3 4" key="1">
    <citation type="journal article" date="2019" name="Sci. Rep.">
        <title>A high-quality genome of Eragrostis curvula grass provides insights into Poaceae evolution and supports new strategies to enhance forage quality.</title>
        <authorList>
            <person name="Carballo J."/>
            <person name="Santos B.A.C.M."/>
            <person name="Zappacosta D."/>
            <person name="Garbus I."/>
            <person name="Selva J.P."/>
            <person name="Gallo C.A."/>
            <person name="Diaz A."/>
            <person name="Albertini E."/>
            <person name="Caccamo M."/>
            <person name="Echenique V."/>
        </authorList>
    </citation>
    <scope>NUCLEOTIDE SEQUENCE [LARGE SCALE GENOMIC DNA]</scope>
    <source>
        <strain evidence="4">cv. Victoria</strain>
        <tissue evidence="3">Leaf</tissue>
    </source>
</reference>
<feature type="domain" description="Bifunctional inhibitor/plant lipid transfer protein/seed storage helical" evidence="2">
    <location>
        <begin position="11"/>
        <end position="90"/>
    </location>
</feature>
<feature type="chain" id="PRO_5023857738" description="Bifunctional inhibitor/plant lipid transfer protein/seed storage helical domain-containing protein" evidence="1">
    <location>
        <begin position="27"/>
        <end position="120"/>
    </location>
</feature>
<sequence length="120" mass="13636">MAMKIILQFLVLALVFNMLTTHRAWAEDDCYDDKELIKAQCKETLAVLGDYVLPKPECVRAVQKSDMACICRIIKSHEELQVCIIKFLRLARAYNRPLPSPGNKCGTYTIPFPPPSKSHL</sequence>
<dbReference type="OrthoDB" id="653734at2759"/>
<dbReference type="Pfam" id="PF14368">
    <property type="entry name" value="LTP_2"/>
    <property type="match status" value="1"/>
</dbReference>
<dbReference type="InterPro" id="IPR016140">
    <property type="entry name" value="Bifunc_inhib/LTP/seed_store"/>
</dbReference>
<gene>
    <name evidence="3" type="ORF">EJB05_00077</name>
</gene>
<dbReference type="Gramene" id="TVU48802">
    <property type="protein sequence ID" value="TVU48802"/>
    <property type="gene ID" value="EJB05_00077"/>
</dbReference>
<dbReference type="Proteomes" id="UP000324897">
    <property type="component" value="Chromosome 6"/>
</dbReference>
<dbReference type="AlphaFoldDB" id="A0A5J9WJC2"/>
<keyword evidence="1" id="KW-0732">Signal</keyword>
<protein>
    <recommendedName>
        <fullName evidence="2">Bifunctional inhibitor/plant lipid transfer protein/seed storage helical domain-containing protein</fullName>
    </recommendedName>
</protein>
<evidence type="ECO:0000313" key="3">
    <source>
        <dbReference type="EMBL" id="TVU48802.1"/>
    </source>
</evidence>